<sequence>MWPVEWIPPGPPTVGPGPAGTVLRALCGAFASSSGRGSESEGA</sequence>
<dbReference type="Proteomes" id="UP000009881">
    <property type="component" value="Unassembled WGS sequence"/>
</dbReference>
<name>K9HC19_9PROT</name>
<organism evidence="1 2">
    <name type="scientific">Caenispirillum salinarum AK4</name>
    <dbReference type="NCBI Taxonomy" id="1238182"/>
    <lineage>
        <taxon>Bacteria</taxon>
        <taxon>Pseudomonadati</taxon>
        <taxon>Pseudomonadota</taxon>
        <taxon>Alphaproteobacteria</taxon>
        <taxon>Rhodospirillales</taxon>
        <taxon>Novispirillaceae</taxon>
        <taxon>Caenispirillum</taxon>
    </lineage>
</organism>
<protein>
    <submittedName>
        <fullName evidence="1">Uncharacterized protein</fullName>
    </submittedName>
</protein>
<gene>
    <name evidence="1" type="ORF">C882_1089</name>
</gene>
<accession>K9HC19</accession>
<dbReference type="AlphaFoldDB" id="K9HC19"/>
<proteinExistence type="predicted"/>
<evidence type="ECO:0000313" key="1">
    <source>
        <dbReference type="EMBL" id="EKV28088.1"/>
    </source>
</evidence>
<comment type="caution">
    <text evidence="1">The sequence shown here is derived from an EMBL/GenBank/DDBJ whole genome shotgun (WGS) entry which is preliminary data.</text>
</comment>
<reference evidence="1 2" key="1">
    <citation type="journal article" date="2013" name="Genome Announc.">
        <title>Draft Genome Sequence of an Alphaproteobacterium, Caenispirillum salinarum AK4(T), Isolated from a Solar Saltern.</title>
        <authorList>
            <person name="Khatri I."/>
            <person name="Singh A."/>
            <person name="Korpole S."/>
            <person name="Pinnaka A.K."/>
            <person name="Subramanian S."/>
        </authorList>
    </citation>
    <scope>NUCLEOTIDE SEQUENCE [LARGE SCALE GENOMIC DNA]</scope>
    <source>
        <strain evidence="1 2">AK4</strain>
    </source>
</reference>
<evidence type="ECO:0000313" key="2">
    <source>
        <dbReference type="Proteomes" id="UP000009881"/>
    </source>
</evidence>
<dbReference type="EMBL" id="ANHY01000017">
    <property type="protein sequence ID" value="EKV28088.1"/>
    <property type="molecule type" value="Genomic_DNA"/>
</dbReference>
<keyword evidence="2" id="KW-1185">Reference proteome</keyword>